<dbReference type="Gene3D" id="3.20.20.450">
    <property type="entry name" value="EAL domain"/>
    <property type="match status" value="1"/>
</dbReference>
<feature type="domain" description="EAL" evidence="3">
    <location>
        <begin position="140"/>
        <end position="392"/>
    </location>
</feature>
<reference evidence="5" key="1">
    <citation type="submission" date="2018-08" db="EMBL/GenBank/DDBJ databases">
        <title>Thalassotalea euphylliae genome.</title>
        <authorList>
            <person name="Summers S."/>
            <person name="Rice S.A."/>
            <person name="Freckelton M.L."/>
            <person name="Nedved B.T."/>
            <person name="Hadfield M.G."/>
        </authorList>
    </citation>
    <scope>NUCLEOTIDE SEQUENCE [LARGE SCALE GENOMIC DNA]</scope>
    <source>
        <strain evidence="5">H3</strain>
    </source>
</reference>
<evidence type="ECO:0000259" key="3">
    <source>
        <dbReference type="PROSITE" id="PS50883"/>
    </source>
</evidence>
<dbReference type="InterPro" id="IPR001633">
    <property type="entry name" value="EAL_dom"/>
</dbReference>
<evidence type="ECO:0000259" key="2">
    <source>
        <dbReference type="PROSITE" id="PS50110"/>
    </source>
</evidence>
<evidence type="ECO:0000256" key="1">
    <source>
        <dbReference type="PROSITE-ProRule" id="PRU00169"/>
    </source>
</evidence>
<evidence type="ECO:0000313" key="4">
    <source>
        <dbReference type="EMBL" id="REL31934.1"/>
    </source>
</evidence>
<dbReference type="InterPro" id="IPR001789">
    <property type="entry name" value="Sig_transdc_resp-reg_receiver"/>
</dbReference>
<keyword evidence="5" id="KW-1185">Reference proteome</keyword>
<dbReference type="InterPro" id="IPR035919">
    <property type="entry name" value="EAL_sf"/>
</dbReference>
<sequence>MHDNNKAALFILDDNEQYAELLKEFAEQANWQADFETNVVSFLTQEFPTCDALVLDLFMPDFDGIEVIRMLADRGHRRPLILVSGFDKKVLHSAEQLAKAHDIEVLATLTKPIEMQSFIELLNRVSVSLNQPKYPKTVKQQYSPEEIEAGLRNHEFVLHYQPQICLTTNKINSVEALVRWQHPKDGLVYPDQFISVVEKHNLIELMTQEILNISVKESSAVIQSSLEVSLSINVSADNIIALSLPEQLKALTDKNHLAPHNLTLELTESAVMGELTSSLDVLNRLRMKGFHLSIDDFGTGYSSLQQLYQAPFTELKIDRQFVSSMLFDEEAMIIVKICIMLGKMLNMNIVAEGVENLETLHELQHLGCNFAQGYAIAKPMAVNDLIRWAEQW</sequence>
<dbReference type="SMART" id="SM00448">
    <property type="entry name" value="REC"/>
    <property type="match status" value="1"/>
</dbReference>
<dbReference type="RefSeq" id="WP_116017139.1">
    <property type="nucleotide sequence ID" value="NZ_QUOT01000001.1"/>
</dbReference>
<dbReference type="SUPFAM" id="SSF52172">
    <property type="entry name" value="CheY-like"/>
    <property type="match status" value="1"/>
</dbReference>
<dbReference type="SUPFAM" id="SSF141868">
    <property type="entry name" value="EAL domain-like"/>
    <property type="match status" value="1"/>
</dbReference>
<proteinExistence type="predicted"/>
<dbReference type="Proteomes" id="UP000256899">
    <property type="component" value="Unassembled WGS sequence"/>
</dbReference>
<protein>
    <submittedName>
        <fullName evidence="4">EAL domain-containing protein</fullName>
    </submittedName>
</protein>
<accession>A0A3E0U5E7</accession>
<dbReference type="EMBL" id="QUOT01000001">
    <property type="protein sequence ID" value="REL31934.1"/>
    <property type="molecule type" value="Genomic_DNA"/>
</dbReference>
<dbReference type="Pfam" id="PF00072">
    <property type="entry name" value="Response_reg"/>
    <property type="match status" value="1"/>
</dbReference>
<keyword evidence="1" id="KW-0597">Phosphoprotein</keyword>
<dbReference type="GO" id="GO:0000160">
    <property type="term" value="P:phosphorelay signal transduction system"/>
    <property type="evidence" value="ECO:0007669"/>
    <property type="project" value="InterPro"/>
</dbReference>
<dbReference type="InterPro" id="IPR011006">
    <property type="entry name" value="CheY-like_superfamily"/>
</dbReference>
<dbReference type="PROSITE" id="PS50110">
    <property type="entry name" value="RESPONSE_REGULATORY"/>
    <property type="match status" value="1"/>
</dbReference>
<dbReference type="PROSITE" id="PS50883">
    <property type="entry name" value="EAL"/>
    <property type="match status" value="1"/>
</dbReference>
<dbReference type="GO" id="GO:0071111">
    <property type="term" value="F:cyclic-guanylate-specific phosphodiesterase activity"/>
    <property type="evidence" value="ECO:0007669"/>
    <property type="project" value="InterPro"/>
</dbReference>
<feature type="modified residue" description="4-aspartylphosphate" evidence="1">
    <location>
        <position position="56"/>
    </location>
</feature>
<dbReference type="Gene3D" id="3.40.50.2300">
    <property type="match status" value="1"/>
</dbReference>
<dbReference type="SMART" id="SM00052">
    <property type="entry name" value="EAL"/>
    <property type="match status" value="1"/>
</dbReference>
<name>A0A3E0U5E7_9GAMM</name>
<evidence type="ECO:0000313" key="5">
    <source>
        <dbReference type="Proteomes" id="UP000256899"/>
    </source>
</evidence>
<dbReference type="AlphaFoldDB" id="A0A3E0U5E7"/>
<dbReference type="PANTHER" id="PTHR33121:SF71">
    <property type="entry name" value="OXYGEN SENSOR PROTEIN DOSP"/>
    <property type="match status" value="1"/>
</dbReference>
<feature type="domain" description="Response regulatory" evidence="2">
    <location>
        <begin position="8"/>
        <end position="126"/>
    </location>
</feature>
<dbReference type="InterPro" id="IPR050706">
    <property type="entry name" value="Cyclic-di-GMP_PDE-like"/>
</dbReference>
<comment type="caution">
    <text evidence="4">The sequence shown here is derived from an EMBL/GenBank/DDBJ whole genome shotgun (WGS) entry which is preliminary data.</text>
</comment>
<dbReference type="PANTHER" id="PTHR33121">
    <property type="entry name" value="CYCLIC DI-GMP PHOSPHODIESTERASE PDEF"/>
    <property type="match status" value="1"/>
</dbReference>
<gene>
    <name evidence="4" type="ORF">DXX94_15085</name>
</gene>
<dbReference type="CDD" id="cd01948">
    <property type="entry name" value="EAL"/>
    <property type="match status" value="1"/>
</dbReference>
<organism evidence="4 5">
    <name type="scientific">Thalassotalea euphylliae</name>
    <dbReference type="NCBI Taxonomy" id="1655234"/>
    <lineage>
        <taxon>Bacteria</taxon>
        <taxon>Pseudomonadati</taxon>
        <taxon>Pseudomonadota</taxon>
        <taxon>Gammaproteobacteria</taxon>
        <taxon>Alteromonadales</taxon>
        <taxon>Colwelliaceae</taxon>
        <taxon>Thalassotalea</taxon>
    </lineage>
</organism>
<dbReference type="Pfam" id="PF00563">
    <property type="entry name" value="EAL"/>
    <property type="match status" value="1"/>
</dbReference>